<dbReference type="Proteomes" id="UP000317638">
    <property type="component" value="Unassembled WGS sequence"/>
</dbReference>
<dbReference type="RefSeq" id="WP_143939003.1">
    <property type="nucleotide sequence ID" value="NZ_VKKG01000006.1"/>
</dbReference>
<organism evidence="1 2">
    <name type="scientific">Tessaracoccus rhinocerotis</name>
    <dbReference type="NCBI Taxonomy" id="1689449"/>
    <lineage>
        <taxon>Bacteria</taxon>
        <taxon>Bacillati</taxon>
        <taxon>Actinomycetota</taxon>
        <taxon>Actinomycetes</taxon>
        <taxon>Propionibacteriales</taxon>
        <taxon>Propionibacteriaceae</taxon>
        <taxon>Tessaracoccus</taxon>
    </lineage>
</organism>
<protein>
    <submittedName>
        <fullName evidence="1">Uncharacterized protein</fullName>
    </submittedName>
</protein>
<comment type="caution">
    <text evidence="1">The sequence shown here is derived from an EMBL/GenBank/DDBJ whole genome shotgun (WGS) entry which is preliminary data.</text>
</comment>
<evidence type="ECO:0000313" key="2">
    <source>
        <dbReference type="Proteomes" id="UP000317638"/>
    </source>
</evidence>
<accession>A0A553JWQ6</accession>
<evidence type="ECO:0000313" key="1">
    <source>
        <dbReference type="EMBL" id="TRY16860.1"/>
    </source>
</evidence>
<reference evidence="1 2" key="1">
    <citation type="submission" date="2019-07" db="EMBL/GenBank/DDBJ databases">
        <authorList>
            <person name="Zhou L.-Y."/>
        </authorList>
    </citation>
    <scope>NUCLEOTIDE SEQUENCE [LARGE SCALE GENOMIC DNA]</scope>
    <source>
        <strain evidence="1 2">YIM 101269</strain>
    </source>
</reference>
<dbReference type="AlphaFoldDB" id="A0A553JWQ6"/>
<proteinExistence type="predicted"/>
<sequence>MGVEDIVDAHNSSDEGDAWDRGVGGIIGGERTDPALWPALSLAAEILLIARIAERVEARFPDKAQRLRTIVSMRVEQGGSRIAAVPDLSERVDLSVKPSVLRQLVHKRLPEVLCMGIFVGESHSVVSLPVRPSTALLT</sequence>
<name>A0A553JWQ6_9ACTN</name>
<keyword evidence="2" id="KW-1185">Reference proteome</keyword>
<gene>
    <name evidence="1" type="ORF">FOJ82_13385</name>
</gene>
<dbReference type="EMBL" id="VKKG01000006">
    <property type="protein sequence ID" value="TRY16860.1"/>
    <property type="molecule type" value="Genomic_DNA"/>
</dbReference>